<dbReference type="GO" id="GO:0005886">
    <property type="term" value="C:plasma membrane"/>
    <property type="evidence" value="ECO:0007669"/>
    <property type="project" value="UniProtKB-SubCell"/>
</dbReference>
<evidence type="ECO:0000256" key="6">
    <source>
        <dbReference type="ARBA" id="ARBA00023136"/>
    </source>
</evidence>
<dbReference type="CDD" id="cd06261">
    <property type="entry name" value="TM_PBP2"/>
    <property type="match status" value="1"/>
</dbReference>
<evidence type="ECO:0000256" key="2">
    <source>
        <dbReference type="ARBA" id="ARBA00022448"/>
    </source>
</evidence>
<keyword evidence="5 7" id="KW-1133">Transmembrane helix</keyword>
<name>A0A9X7Z908_9BACL</name>
<evidence type="ECO:0000256" key="3">
    <source>
        <dbReference type="ARBA" id="ARBA00022475"/>
    </source>
</evidence>
<dbReference type="RefSeq" id="WP_206658168.1">
    <property type="nucleotide sequence ID" value="NZ_CP071182.1"/>
</dbReference>
<dbReference type="SUPFAM" id="SSF161098">
    <property type="entry name" value="MetI-like"/>
    <property type="match status" value="1"/>
</dbReference>
<feature type="transmembrane region" description="Helical" evidence="7">
    <location>
        <begin position="211"/>
        <end position="237"/>
    </location>
</feature>
<reference evidence="9 10" key="1">
    <citation type="submission" date="2021-02" db="EMBL/GenBank/DDBJ databases">
        <title>Alicyclobacillus curvatus sp. nov. and Alicyclobacillus mengziensis sp. nov., two acidophilic bacteria isolated from acid mine drainage.</title>
        <authorList>
            <person name="Huang Y."/>
        </authorList>
    </citation>
    <scope>NUCLEOTIDE SEQUENCE [LARGE SCALE GENOMIC DNA]</scope>
    <source>
        <strain evidence="9 10">S30H14</strain>
    </source>
</reference>
<feature type="transmembrane region" description="Helical" evidence="7">
    <location>
        <begin position="139"/>
        <end position="168"/>
    </location>
</feature>
<dbReference type="InterPro" id="IPR035906">
    <property type="entry name" value="MetI-like_sf"/>
</dbReference>
<keyword evidence="4 7" id="KW-0812">Transmembrane</keyword>
<dbReference type="Gene3D" id="1.10.3720.10">
    <property type="entry name" value="MetI-like"/>
    <property type="match status" value="1"/>
</dbReference>
<sequence length="295" mass="31884">MLTYELDDATGDLPRSRGPLRQKFLTNPTFWLGVVIFLGLLFFCFAGPMLDGANPLTIHLGDAAQPPSAKWPFGTDALGRNELTRLMYGGRLMLLIGFVSAVSATVLGLGAGLVSGFYGGSVDRVLSWTMDVISSVPQLVPLLLFEVLVGTSPTTMIVVVAATSWPFVGRPIRAEVMSFRTREFVMAAKSLGANGRRIILRHLLPNLWPSLLTSVSTCFGTAVLIIATASFLGFNLPPPYPDWGSMIAQGMSGLYDGYWWLIAFPGACLVLLQVALNFMADAVRDSFDSKWGVGL</sequence>
<evidence type="ECO:0000313" key="9">
    <source>
        <dbReference type="EMBL" id="QSO48856.1"/>
    </source>
</evidence>
<feature type="domain" description="ABC transmembrane type-1" evidence="8">
    <location>
        <begin position="90"/>
        <end position="280"/>
    </location>
</feature>
<dbReference type="Pfam" id="PF00528">
    <property type="entry name" value="BPD_transp_1"/>
    <property type="match status" value="1"/>
</dbReference>
<dbReference type="EMBL" id="CP071182">
    <property type="protein sequence ID" value="QSO48856.1"/>
    <property type="molecule type" value="Genomic_DNA"/>
</dbReference>
<dbReference type="InterPro" id="IPR050366">
    <property type="entry name" value="BP-dependent_transpt_permease"/>
</dbReference>
<evidence type="ECO:0000256" key="7">
    <source>
        <dbReference type="RuleBase" id="RU363032"/>
    </source>
</evidence>
<feature type="transmembrane region" description="Helical" evidence="7">
    <location>
        <begin position="30"/>
        <end position="50"/>
    </location>
</feature>
<keyword evidence="3" id="KW-1003">Cell membrane</keyword>
<keyword evidence="2 7" id="KW-0813">Transport</keyword>
<dbReference type="PANTHER" id="PTHR43386:SF1">
    <property type="entry name" value="D,D-DIPEPTIDE TRANSPORT SYSTEM PERMEASE PROTEIN DDPC-RELATED"/>
    <property type="match status" value="1"/>
</dbReference>
<feature type="transmembrane region" description="Helical" evidence="7">
    <location>
        <begin position="92"/>
        <end position="119"/>
    </location>
</feature>
<dbReference type="Proteomes" id="UP000663505">
    <property type="component" value="Chromosome"/>
</dbReference>
<proteinExistence type="inferred from homology"/>
<evidence type="ECO:0000256" key="4">
    <source>
        <dbReference type="ARBA" id="ARBA00022692"/>
    </source>
</evidence>
<protein>
    <submittedName>
        <fullName evidence="9">ABC transporter permease</fullName>
    </submittedName>
</protein>
<evidence type="ECO:0000313" key="10">
    <source>
        <dbReference type="Proteomes" id="UP000663505"/>
    </source>
</evidence>
<organism evidence="9 10">
    <name type="scientific">Alicyclobacillus mengziensis</name>
    <dbReference type="NCBI Taxonomy" id="2931921"/>
    <lineage>
        <taxon>Bacteria</taxon>
        <taxon>Bacillati</taxon>
        <taxon>Bacillota</taxon>
        <taxon>Bacilli</taxon>
        <taxon>Bacillales</taxon>
        <taxon>Alicyclobacillaceae</taxon>
        <taxon>Alicyclobacillus</taxon>
    </lineage>
</organism>
<evidence type="ECO:0000259" key="8">
    <source>
        <dbReference type="PROSITE" id="PS50928"/>
    </source>
</evidence>
<dbReference type="PROSITE" id="PS50928">
    <property type="entry name" value="ABC_TM1"/>
    <property type="match status" value="1"/>
</dbReference>
<dbReference type="GO" id="GO:0055085">
    <property type="term" value="P:transmembrane transport"/>
    <property type="evidence" value="ECO:0007669"/>
    <property type="project" value="InterPro"/>
</dbReference>
<dbReference type="AlphaFoldDB" id="A0A9X7Z908"/>
<dbReference type="KEGG" id="afx:JZ786_07875"/>
<dbReference type="InterPro" id="IPR000515">
    <property type="entry name" value="MetI-like"/>
</dbReference>
<dbReference type="PANTHER" id="PTHR43386">
    <property type="entry name" value="OLIGOPEPTIDE TRANSPORT SYSTEM PERMEASE PROTEIN APPC"/>
    <property type="match status" value="1"/>
</dbReference>
<comment type="subcellular location">
    <subcellularLocation>
        <location evidence="1 7">Cell membrane</location>
        <topology evidence="1 7">Multi-pass membrane protein</topology>
    </subcellularLocation>
</comment>
<comment type="similarity">
    <text evidence="7">Belongs to the binding-protein-dependent transport system permease family.</text>
</comment>
<accession>A0A9X7Z908</accession>
<feature type="transmembrane region" description="Helical" evidence="7">
    <location>
        <begin position="257"/>
        <end position="280"/>
    </location>
</feature>
<gene>
    <name evidence="9" type="ORF">JZ786_07875</name>
</gene>
<evidence type="ECO:0000256" key="1">
    <source>
        <dbReference type="ARBA" id="ARBA00004651"/>
    </source>
</evidence>
<keyword evidence="10" id="KW-1185">Reference proteome</keyword>
<evidence type="ECO:0000256" key="5">
    <source>
        <dbReference type="ARBA" id="ARBA00022989"/>
    </source>
</evidence>
<keyword evidence="6 7" id="KW-0472">Membrane</keyword>